<dbReference type="Proteomes" id="UP000244677">
    <property type="component" value="Chromosome"/>
</dbReference>
<evidence type="ECO:0000256" key="2">
    <source>
        <dbReference type="ARBA" id="ARBA00022448"/>
    </source>
</evidence>
<dbReference type="GO" id="GO:0005254">
    <property type="term" value="F:chloride channel activity"/>
    <property type="evidence" value="ECO:0007669"/>
    <property type="project" value="InterPro"/>
</dbReference>
<reference evidence="10 11" key="1">
    <citation type="submission" date="2017-04" db="EMBL/GenBank/DDBJ databases">
        <title>Complete genome sequence of Flavobacterium kingsejong AJ004.</title>
        <authorList>
            <person name="Lee P.C."/>
        </authorList>
    </citation>
    <scope>NUCLEOTIDE SEQUENCE [LARGE SCALE GENOMIC DNA]</scope>
    <source>
        <strain evidence="10 11">AJ004</strain>
    </source>
</reference>
<dbReference type="RefSeq" id="WP_108738017.1">
    <property type="nucleotide sequence ID" value="NZ_CP020919.1"/>
</dbReference>
<evidence type="ECO:0000313" key="11">
    <source>
        <dbReference type="Proteomes" id="UP000244677"/>
    </source>
</evidence>
<evidence type="ECO:0000256" key="7">
    <source>
        <dbReference type="ARBA" id="ARBA00023136"/>
    </source>
</evidence>
<dbReference type="AlphaFoldDB" id="A0A2S1LS81"/>
<dbReference type="PANTHER" id="PTHR33281">
    <property type="entry name" value="UPF0187 PROTEIN YNEE"/>
    <property type="match status" value="1"/>
</dbReference>
<comment type="similarity">
    <text evidence="8">Belongs to the anion channel-forming bestrophin (TC 1.A.46) family.</text>
</comment>
<evidence type="ECO:0000256" key="3">
    <source>
        <dbReference type="ARBA" id="ARBA00022475"/>
    </source>
</evidence>
<keyword evidence="6" id="KW-0406">Ion transport</keyword>
<keyword evidence="3" id="KW-1003">Cell membrane</keyword>
<dbReference type="Pfam" id="PF25539">
    <property type="entry name" value="Bestrophin_2"/>
    <property type="match status" value="1"/>
</dbReference>
<keyword evidence="7 9" id="KW-0472">Membrane</keyword>
<keyword evidence="2" id="KW-0813">Transport</keyword>
<proteinExistence type="inferred from homology"/>
<keyword evidence="5 9" id="KW-1133">Transmembrane helix</keyword>
<evidence type="ECO:0000256" key="5">
    <source>
        <dbReference type="ARBA" id="ARBA00022989"/>
    </source>
</evidence>
<accession>A0A2S1LS81</accession>
<evidence type="ECO:0000256" key="6">
    <source>
        <dbReference type="ARBA" id="ARBA00023065"/>
    </source>
</evidence>
<dbReference type="PANTHER" id="PTHR33281:SF19">
    <property type="entry name" value="VOLTAGE-DEPENDENT ANION CHANNEL-FORMING PROTEIN YNEE"/>
    <property type="match status" value="1"/>
</dbReference>
<feature type="transmembrane region" description="Helical" evidence="9">
    <location>
        <begin position="211"/>
        <end position="228"/>
    </location>
</feature>
<keyword evidence="4 9" id="KW-0812">Transmembrane</keyword>
<dbReference type="KEGG" id="fki:FK004_15330"/>
<feature type="transmembrane region" description="Helical" evidence="9">
    <location>
        <begin position="20"/>
        <end position="38"/>
    </location>
</feature>
<dbReference type="InterPro" id="IPR044669">
    <property type="entry name" value="YneE/VCCN1/2-like"/>
</dbReference>
<gene>
    <name evidence="10" type="ORF">FK004_15330</name>
</gene>
<name>A0A2S1LS81_9FLAO</name>
<comment type="subcellular location">
    <subcellularLocation>
        <location evidence="1">Cell membrane</location>
        <topology evidence="1">Multi-pass membrane protein</topology>
    </subcellularLocation>
</comment>
<evidence type="ECO:0000256" key="4">
    <source>
        <dbReference type="ARBA" id="ARBA00022692"/>
    </source>
</evidence>
<dbReference type="EMBL" id="CP020919">
    <property type="protein sequence ID" value="AWG26496.1"/>
    <property type="molecule type" value="Genomic_DNA"/>
</dbReference>
<organism evidence="10 11">
    <name type="scientific">Flavobacterium kingsejongi</name>
    <dbReference type="NCBI Taxonomy" id="1678728"/>
    <lineage>
        <taxon>Bacteria</taxon>
        <taxon>Pseudomonadati</taxon>
        <taxon>Bacteroidota</taxon>
        <taxon>Flavobacteriia</taxon>
        <taxon>Flavobacteriales</taxon>
        <taxon>Flavobacteriaceae</taxon>
        <taxon>Flavobacterium</taxon>
    </lineage>
</organism>
<evidence type="ECO:0000256" key="9">
    <source>
        <dbReference type="SAM" id="Phobius"/>
    </source>
</evidence>
<sequence length="306" mass="35706">MLLETKIPFTYLFNKVKKDILRVFIISIIFHTVKHFYAPYLPKIPITLPTVLGTTISLLLAFRLNQAYDRWWEARKIWGSIVNDSRSLILQLKGFVKDTSFRDDNIKALYKNIAYRQIGWGYCLGQSLRKDHNAIDDIECFVAGEDMLEMRRHNNKPLFLIMKHYKDLKELHNQDAINDFQEVQLNATMVRLVDSMGAAERIKNTVFPSTYSQFIHFFIYLFLTLLSISLVESMGLFEIPTLMLFASTFFLVEKSSRHMQNPFQNKPTDTAMTSIARTIEINIREILKEDPDTIPEPIKANGFYIM</sequence>
<evidence type="ECO:0000313" key="10">
    <source>
        <dbReference type="EMBL" id="AWG26496.1"/>
    </source>
</evidence>
<dbReference type="OrthoDB" id="445589at2"/>
<dbReference type="GO" id="GO:0005886">
    <property type="term" value="C:plasma membrane"/>
    <property type="evidence" value="ECO:0007669"/>
    <property type="project" value="UniProtKB-SubCell"/>
</dbReference>
<evidence type="ECO:0000256" key="8">
    <source>
        <dbReference type="ARBA" id="ARBA00034708"/>
    </source>
</evidence>
<evidence type="ECO:0000256" key="1">
    <source>
        <dbReference type="ARBA" id="ARBA00004651"/>
    </source>
</evidence>
<keyword evidence="11" id="KW-1185">Reference proteome</keyword>
<protein>
    <recommendedName>
        <fullName evidence="12">Bestrophin</fullName>
    </recommendedName>
</protein>
<evidence type="ECO:0008006" key="12">
    <source>
        <dbReference type="Google" id="ProtNLM"/>
    </source>
</evidence>
<feature type="transmembrane region" description="Helical" evidence="9">
    <location>
        <begin position="44"/>
        <end position="62"/>
    </location>
</feature>